<dbReference type="EMBL" id="JBJQOH010000003">
    <property type="protein sequence ID" value="KAL3690986.1"/>
    <property type="molecule type" value="Genomic_DNA"/>
</dbReference>
<dbReference type="Gene3D" id="3.10.350.10">
    <property type="entry name" value="LysM domain"/>
    <property type="match status" value="1"/>
</dbReference>
<dbReference type="SMART" id="SM00257">
    <property type="entry name" value="LysM"/>
    <property type="match status" value="1"/>
</dbReference>
<sequence length="561" mass="60720">MELASSSVRPPSAQWVTEGVACFRVSDCGATHGVAASSSASSSSSKVLLFGRRKIGEPCMVKAGAARVSVSSSLTGTLGGRSHNPPGGRFCSRVLESSKSGQPPAQECWTQLEVARPSERTLKTDAVSCYLDASMTSRSGTLDRAVSGNQIFSNLFSEKLVKGYVRATGVRQAGHAAAASCGHRSTDNTSKQKHIVLSKTTYGGWNSKPVTGLLDLSLKRAALRCGVISVSDGFRSQQKGRRDIRAAAASSDYRMTYPDVPTDVIASSSYLVHEGDTLTSIAKKFQTSVPVLAQVNNLENVDLLLAGQSLLIPKAYERVPGPGVDIDEFPVPSGYELRAPHERIVHNRVGYKNVVSDGASTAGKASVQESGQFFAASVMPAAGPSFAKFAVPVLLIAPLLGFCIRCIVDALYMHMEQEEAKRQSEKEGSVQGHRPKAQRWQRVLEEDRNADEGDGADLMKEWPKDNVWNSELIGPTENIWSSEVTGVMEADATEKTREILSMEKEEEVVIREEQEEYEDLRKSYAELESSYMKFLVDSGLSKSGYWRGGVPTTTAHNGEPQ</sequence>
<protein>
    <recommendedName>
        <fullName evidence="2">LysM domain-containing protein</fullName>
    </recommendedName>
</protein>
<gene>
    <name evidence="3" type="ORF">R1sor_004637</name>
</gene>
<feature type="coiled-coil region" evidence="1">
    <location>
        <begin position="503"/>
        <end position="530"/>
    </location>
</feature>
<dbReference type="PROSITE" id="PS51782">
    <property type="entry name" value="LYSM"/>
    <property type="match status" value="1"/>
</dbReference>
<keyword evidence="1" id="KW-0175">Coiled coil</keyword>
<dbReference type="SUPFAM" id="SSF54106">
    <property type="entry name" value="LysM domain"/>
    <property type="match status" value="1"/>
</dbReference>
<feature type="domain" description="LysM" evidence="2">
    <location>
        <begin position="268"/>
        <end position="312"/>
    </location>
</feature>
<dbReference type="InterPro" id="IPR036779">
    <property type="entry name" value="LysM_dom_sf"/>
</dbReference>
<dbReference type="CDD" id="cd00118">
    <property type="entry name" value="LysM"/>
    <property type="match status" value="1"/>
</dbReference>
<dbReference type="InterPro" id="IPR018392">
    <property type="entry name" value="LysM"/>
</dbReference>
<evidence type="ECO:0000256" key="1">
    <source>
        <dbReference type="SAM" id="Coils"/>
    </source>
</evidence>
<evidence type="ECO:0000259" key="2">
    <source>
        <dbReference type="PROSITE" id="PS51782"/>
    </source>
</evidence>
<proteinExistence type="predicted"/>
<reference evidence="3 4" key="1">
    <citation type="submission" date="2024-09" db="EMBL/GenBank/DDBJ databases">
        <title>Chromosome-scale assembly of Riccia sorocarpa.</title>
        <authorList>
            <person name="Paukszto L."/>
        </authorList>
    </citation>
    <scope>NUCLEOTIDE SEQUENCE [LARGE SCALE GENOMIC DNA]</scope>
    <source>
        <strain evidence="3">LP-2024</strain>
        <tissue evidence="3">Aerial parts of the thallus</tissue>
    </source>
</reference>
<keyword evidence="4" id="KW-1185">Reference proteome</keyword>
<comment type="caution">
    <text evidence="3">The sequence shown here is derived from an EMBL/GenBank/DDBJ whole genome shotgun (WGS) entry which is preliminary data.</text>
</comment>
<organism evidence="3 4">
    <name type="scientific">Riccia sorocarpa</name>
    <dbReference type="NCBI Taxonomy" id="122646"/>
    <lineage>
        <taxon>Eukaryota</taxon>
        <taxon>Viridiplantae</taxon>
        <taxon>Streptophyta</taxon>
        <taxon>Embryophyta</taxon>
        <taxon>Marchantiophyta</taxon>
        <taxon>Marchantiopsida</taxon>
        <taxon>Marchantiidae</taxon>
        <taxon>Marchantiales</taxon>
        <taxon>Ricciaceae</taxon>
        <taxon>Riccia</taxon>
    </lineage>
</organism>
<name>A0ABD3HLJ6_9MARC</name>
<evidence type="ECO:0000313" key="3">
    <source>
        <dbReference type="EMBL" id="KAL3690986.1"/>
    </source>
</evidence>
<dbReference type="Proteomes" id="UP001633002">
    <property type="component" value="Unassembled WGS sequence"/>
</dbReference>
<accession>A0ABD3HLJ6</accession>
<evidence type="ECO:0000313" key="4">
    <source>
        <dbReference type="Proteomes" id="UP001633002"/>
    </source>
</evidence>
<dbReference type="Pfam" id="PF01476">
    <property type="entry name" value="LysM"/>
    <property type="match status" value="1"/>
</dbReference>
<dbReference type="AlphaFoldDB" id="A0ABD3HLJ6"/>